<dbReference type="GO" id="GO:0003677">
    <property type="term" value="F:DNA binding"/>
    <property type="evidence" value="ECO:0007669"/>
    <property type="project" value="UniProtKB-KW"/>
</dbReference>
<evidence type="ECO:0000313" key="8">
    <source>
        <dbReference type="EMBL" id="SCG65507.1"/>
    </source>
</evidence>
<dbReference type="Gene3D" id="3.40.50.2300">
    <property type="match status" value="1"/>
</dbReference>
<protein>
    <submittedName>
        <fullName evidence="8">Two component transcriptional regulator, LuxR family</fullName>
    </submittedName>
</protein>
<keyword evidence="2" id="KW-0805">Transcription regulation</keyword>
<keyword evidence="9" id="KW-1185">Reference proteome</keyword>
<dbReference type="CDD" id="cd06170">
    <property type="entry name" value="LuxR_C_like"/>
    <property type="match status" value="1"/>
</dbReference>
<sequence>MTIRVVIADDQAMVRRGFRLLLDDEPDLTVVDEAGDGEQAVAAVRRHRPDVALIDIRMPILDGLAATRRIVADGGCTRIIILTTFNLDEYVFEALRAGASGYLLKDAPAETLIDAVRVVAAGDATLAPSVARRLIEQFSQLPQPRAALSAALAELTPRELDVLHLVARGRTNAEIAADLFVSEHTAKTHVSHLLAKLDLRDRVQAVIFAYESGLIRAGGPD</sequence>
<dbReference type="Pfam" id="PF00072">
    <property type="entry name" value="Response_reg"/>
    <property type="match status" value="1"/>
</dbReference>
<dbReference type="RefSeq" id="WP_089013653.1">
    <property type="nucleotide sequence ID" value="NZ_LT607754.1"/>
</dbReference>
<dbReference type="PANTHER" id="PTHR43214">
    <property type="entry name" value="TWO-COMPONENT RESPONSE REGULATOR"/>
    <property type="match status" value="1"/>
</dbReference>
<dbReference type="SMART" id="SM00448">
    <property type="entry name" value="REC"/>
    <property type="match status" value="1"/>
</dbReference>
<dbReference type="InterPro" id="IPR001789">
    <property type="entry name" value="Sig_transdc_resp-reg_receiver"/>
</dbReference>
<dbReference type="PANTHER" id="PTHR43214:SF24">
    <property type="entry name" value="TRANSCRIPTIONAL REGULATORY PROTEIN NARL-RELATED"/>
    <property type="match status" value="1"/>
</dbReference>
<dbReference type="PROSITE" id="PS50043">
    <property type="entry name" value="HTH_LUXR_2"/>
    <property type="match status" value="1"/>
</dbReference>
<dbReference type="InterPro" id="IPR000792">
    <property type="entry name" value="Tscrpt_reg_LuxR_C"/>
</dbReference>
<feature type="modified residue" description="4-aspartylphosphate" evidence="5">
    <location>
        <position position="55"/>
    </location>
</feature>
<dbReference type="SMART" id="SM00421">
    <property type="entry name" value="HTH_LUXR"/>
    <property type="match status" value="1"/>
</dbReference>
<dbReference type="OrthoDB" id="9808843at2"/>
<evidence type="ECO:0000256" key="2">
    <source>
        <dbReference type="ARBA" id="ARBA00023015"/>
    </source>
</evidence>
<dbReference type="AlphaFoldDB" id="A0A1C5J4N2"/>
<dbReference type="InterPro" id="IPR058245">
    <property type="entry name" value="NreC/VraR/RcsB-like_REC"/>
</dbReference>
<accession>A0A1C5J4N2</accession>
<evidence type="ECO:0000313" key="9">
    <source>
        <dbReference type="Proteomes" id="UP000198221"/>
    </source>
</evidence>
<dbReference type="GO" id="GO:0006355">
    <property type="term" value="P:regulation of DNA-templated transcription"/>
    <property type="evidence" value="ECO:0007669"/>
    <property type="project" value="InterPro"/>
</dbReference>
<dbReference type="InterPro" id="IPR039420">
    <property type="entry name" value="WalR-like"/>
</dbReference>
<evidence type="ECO:0000259" key="6">
    <source>
        <dbReference type="PROSITE" id="PS50043"/>
    </source>
</evidence>
<evidence type="ECO:0000259" key="7">
    <source>
        <dbReference type="PROSITE" id="PS50110"/>
    </source>
</evidence>
<name>A0A1C5J4N2_9ACTN</name>
<dbReference type="InterPro" id="IPR016032">
    <property type="entry name" value="Sig_transdc_resp-reg_C-effctor"/>
</dbReference>
<dbReference type="CDD" id="cd17535">
    <property type="entry name" value="REC_NarL-like"/>
    <property type="match status" value="1"/>
</dbReference>
<dbReference type="InterPro" id="IPR011006">
    <property type="entry name" value="CheY-like_superfamily"/>
</dbReference>
<keyword evidence="1 5" id="KW-0597">Phosphoprotein</keyword>
<gene>
    <name evidence="8" type="ORF">GA0070613_4010</name>
</gene>
<evidence type="ECO:0000256" key="3">
    <source>
        <dbReference type="ARBA" id="ARBA00023125"/>
    </source>
</evidence>
<evidence type="ECO:0000256" key="5">
    <source>
        <dbReference type="PROSITE-ProRule" id="PRU00169"/>
    </source>
</evidence>
<dbReference type="GO" id="GO:0000160">
    <property type="term" value="P:phosphorelay signal transduction system"/>
    <property type="evidence" value="ECO:0007669"/>
    <property type="project" value="InterPro"/>
</dbReference>
<dbReference type="EMBL" id="LT607754">
    <property type="protein sequence ID" value="SCG65507.1"/>
    <property type="molecule type" value="Genomic_DNA"/>
</dbReference>
<evidence type="ECO:0000256" key="4">
    <source>
        <dbReference type="ARBA" id="ARBA00023163"/>
    </source>
</evidence>
<dbReference type="Proteomes" id="UP000198221">
    <property type="component" value="Chromosome I"/>
</dbReference>
<dbReference type="SUPFAM" id="SSF46894">
    <property type="entry name" value="C-terminal effector domain of the bipartite response regulators"/>
    <property type="match status" value="1"/>
</dbReference>
<feature type="domain" description="HTH luxR-type" evidence="6">
    <location>
        <begin position="148"/>
        <end position="213"/>
    </location>
</feature>
<keyword evidence="3" id="KW-0238">DNA-binding</keyword>
<dbReference type="Pfam" id="PF00196">
    <property type="entry name" value="GerE"/>
    <property type="match status" value="1"/>
</dbReference>
<organism evidence="8 9">
    <name type="scientific">Micromonospora inositola</name>
    <dbReference type="NCBI Taxonomy" id="47865"/>
    <lineage>
        <taxon>Bacteria</taxon>
        <taxon>Bacillati</taxon>
        <taxon>Actinomycetota</taxon>
        <taxon>Actinomycetes</taxon>
        <taxon>Micromonosporales</taxon>
        <taxon>Micromonosporaceae</taxon>
        <taxon>Micromonospora</taxon>
    </lineage>
</organism>
<reference evidence="9" key="1">
    <citation type="submission" date="2016-06" db="EMBL/GenBank/DDBJ databases">
        <authorList>
            <person name="Varghese N."/>
            <person name="Submissions Spin"/>
        </authorList>
    </citation>
    <scope>NUCLEOTIDE SEQUENCE [LARGE SCALE GENOMIC DNA]</scope>
    <source>
        <strain evidence="9">DSM 43819</strain>
    </source>
</reference>
<evidence type="ECO:0000256" key="1">
    <source>
        <dbReference type="ARBA" id="ARBA00022553"/>
    </source>
</evidence>
<feature type="domain" description="Response regulatory" evidence="7">
    <location>
        <begin position="4"/>
        <end position="120"/>
    </location>
</feature>
<keyword evidence="4" id="KW-0804">Transcription</keyword>
<proteinExistence type="predicted"/>
<dbReference type="SUPFAM" id="SSF52172">
    <property type="entry name" value="CheY-like"/>
    <property type="match status" value="1"/>
</dbReference>
<dbReference type="PRINTS" id="PR00038">
    <property type="entry name" value="HTHLUXR"/>
</dbReference>
<dbReference type="PROSITE" id="PS50110">
    <property type="entry name" value="RESPONSE_REGULATORY"/>
    <property type="match status" value="1"/>
</dbReference>